<dbReference type="Proteomes" id="UP000799772">
    <property type="component" value="Unassembled WGS sequence"/>
</dbReference>
<protein>
    <submittedName>
        <fullName evidence="3">Uncharacterized protein</fullName>
    </submittedName>
</protein>
<feature type="transmembrane region" description="Helical" evidence="2">
    <location>
        <begin position="597"/>
        <end position="615"/>
    </location>
</feature>
<feature type="transmembrane region" description="Helical" evidence="2">
    <location>
        <begin position="481"/>
        <end position="503"/>
    </location>
</feature>
<feature type="region of interest" description="Disordered" evidence="1">
    <location>
        <begin position="346"/>
        <end position="365"/>
    </location>
</feature>
<keyword evidence="2" id="KW-0812">Transmembrane</keyword>
<keyword evidence="2" id="KW-0472">Membrane</keyword>
<reference evidence="3" key="1">
    <citation type="journal article" date="2020" name="Stud. Mycol.">
        <title>101 Dothideomycetes genomes: a test case for predicting lifestyles and emergence of pathogens.</title>
        <authorList>
            <person name="Haridas S."/>
            <person name="Albert R."/>
            <person name="Binder M."/>
            <person name="Bloem J."/>
            <person name="Labutti K."/>
            <person name="Salamov A."/>
            <person name="Andreopoulos B."/>
            <person name="Baker S."/>
            <person name="Barry K."/>
            <person name="Bills G."/>
            <person name="Bluhm B."/>
            <person name="Cannon C."/>
            <person name="Castanera R."/>
            <person name="Culley D."/>
            <person name="Daum C."/>
            <person name="Ezra D."/>
            <person name="Gonzalez J."/>
            <person name="Henrissat B."/>
            <person name="Kuo A."/>
            <person name="Liang C."/>
            <person name="Lipzen A."/>
            <person name="Lutzoni F."/>
            <person name="Magnuson J."/>
            <person name="Mondo S."/>
            <person name="Nolan M."/>
            <person name="Ohm R."/>
            <person name="Pangilinan J."/>
            <person name="Park H.-J."/>
            <person name="Ramirez L."/>
            <person name="Alfaro M."/>
            <person name="Sun H."/>
            <person name="Tritt A."/>
            <person name="Yoshinaga Y."/>
            <person name="Zwiers L.-H."/>
            <person name="Turgeon B."/>
            <person name="Goodwin S."/>
            <person name="Spatafora J."/>
            <person name="Crous P."/>
            <person name="Grigoriev I."/>
        </authorList>
    </citation>
    <scope>NUCLEOTIDE SEQUENCE</scope>
    <source>
        <strain evidence="3">CBS 133067</strain>
    </source>
</reference>
<dbReference type="AlphaFoldDB" id="A0A9P4IN43"/>
<evidence type="ECO:0000256" key="2">
    <source>
        <dbReference type="SAM" id="Phobius"/>
    </source>
</evidence>
<name>A0A9P4IN43_9PEZI</name>
<keyword evidence="2" id="KW-1133">Transmembrane helix</keyword>
<proteinExistence type="predicted"/>
<organism evidence="3 4">
    <name type="scientific">Rhizodiscina lignyota</name>
    <dbReference type="NCBI Taxonomy" id="1504668"/>
    <lineage>
        <taxon>Eukaryota</taxon>
        <taxon>Fungi</taxon>
        <taxon>Dikarya</taxon>
        <taxon>Ascomycota</taxon>
        <taxon>Pezizomycotina</taxon>
        <taxon>Dothideomycetes</taxon>
        <taxon>Pleosporomycetidae</taxon>
        <taxon>Aulographales</taxon>
        <taxon>Rhizodiscinaceae</taxon>
        <taxon>Rhizodiscina</taxon>
    </lineage>
</organism>
<evidence type="ECO:0000313" key="4">
    <source>
        <dbReference type="Proteomes" id="UP000799772"/>
    </source>
</evidence>
<sequence>MTARCFPPAFHSPLSRRFEVIQVNSICEDLLESSSANKDECGFAMGVSTLLHDTPIYRPPDYDAIKVKRDPSDRLFNLSSSSYWAPKLISESGIRRTQVTDRTQSGIQRSRFQAWSLDTLRKKQDTASSSSIIRGAQGYSDKTPTLGFEGKLANLILGQEPKTVLNALQSLEIHYRIRPVWMQHLYWSFRCRSNSAKFFTSFAQPRNKCRGATVSCNDCAYQLDTPEINLKTPYYQLGNTGTVRDAIQDYLAGIQFATATSNLQLKVDECRPRIDTLEYSDRANLTSMRLSENKWYKGGRPLADIFGNGIINTRTFPNLENETTAQYVLKHRYKNAFTRDSTTTSLLESHSAHAPNPAHHTRTSTYNSKGLSSYIQLISIRLHAISDFLSFAEISVRWYGVPTLFVKFRDPTVTDDPRERYAKKPAAIRSRFEPIMCRATFCFLLLPCAGAVNTANSPFLSPKDAISLDVHSSQSSAQPDILSLLRMAGPSVIVSCYVAAAYLSPRRFRRLSRNLSWGSGILCVIVLTDTSGIFDGFIRLTTLETWAGSTISYIGATYNGAVRNELYLLLVAAFSTIGLLFAVVLQQFSADSIGNALPLAITLGASMATWALPFFGERASLSIEDGLDAASAPGIADGIETAPIPSIETGVDLASGRTTHSRPISIQLEQYNPCLCDFPGASSRAQRTNF</sequence>
<accession>A0A9P4IN43</accession>
<feature type="transmembrane region" description="Helical" evidence="2">
    <location>
        <begin position="515"/>
        <end position="534"/>
    </location>
</feature>
<evidence type="ECO:0000256" key="1">
    <source>
        <dbReference type="SAM" id="MobiDB-lite"/>
    </source>
</evidence>
<gene>
    <name evidence="3" type="ORF">NA57DRAFT_53140</name>
</gene>
<keyword evidence="4" id="KW-1185">Reference proteome</keyword>
<evidence type="ECO:0000313" key="3">
    <source>
        <dbReference type="EMBL" id="KAF2101161.1"/>
    </source>
</evidence>
<feature type="transmembrane region" description="Helical" evidence="2">
    <location>
        <begin position="566"/>
        <end position="585"/>
    </location>
</feature>
<comment type="caution">
    <text evidence="3">The sequence shown here is derived from an EMBL/GenBank/DDBJ whole genome shotgun (WGS) entry which is preliminary data.</text>
</comment>
<dbReference type="EMBL" id="ML978123">
    <property type="protein sequence ID" value="KAF2101161.1"/>
    <property type="molecule type" value="Genomic_DNA"/>
</dbReference>